<evidence type="ECO:0000313" key="3">
    <source>
        <dbReference type="Proteomes" id="UP000177821"/>
    </source>
</evidence>
<evidence type="ECO:0008006" key="4">
    <source>
        <dbReference type="Google" id="ProtNLM"/>
    </source>
</evidence>
<proteinExistence type="predicted"/>
<gene>
    <name evidence="2" type="ORF">A3J50_03710</name>
</gene>
<accession>A0A1G1WME2</accession>
<comment type="caution">
    <text evidence="2">The sequence shown here is derived from an EMBL/GenBank/DDBJ whole genome shotgun (WGS) entry which is preliminary data.</text>
</comment>
<protein>
    <recommendedName>
        <fullName evidence="4">DUF3006 domain-containing protein</fullName>
    </recommendedName>
</protein>
<sequence>MKATIDRIEGEFAVMLVKTQDLPSSVKEGWVLDVSLAPNPDETNNQKRKVKKALDSLFKR</sequence>
<reference evidence="2 3" key="1">
    <citation type="journal article" date="2016" name="Nat. Commun.">
        <title>Thousands of microbial genomes shed light on interconnected biogeochemical processes in an aquifer system.</title>
        <authorList>
            <person name="Anantharaman K."/>
            <person name="Brown C.T."/>
            <person name="Hug L.A."/>
            <person name="Sharon I."/>
            <person name="Castelle C.J."/>
            <person name="Probst A.J."/>
            <person name="Thomas B.C."/>
            <person name="Singh A."/>
            <person name="Wilkins M.J."/>
            <person name="Karaoz U."/>
            <person name="Brodie E.L."/>
            <person name="Williams K.H."/>
            <person name="Hubbard S.S."/>
            <person name="Banfield J.F."/>
        </authorList>
    </citation>
    <scope>NUCLEOTIDE SEQUENCE [LARGE SCALE GENOMIC DNA]</scope>
</reference>
<feature type="region of interest" description="Disordered" evidence="1">
    <location>
        <begin position="41"/>
        <end position="60"/>
    </location>
</feature>
<dbReference type="EMBL" id="MHCX01000039">
    <property type="protein sequence ID" value="OGY28908.1"/>
    <property type="molecule type" value="Genomic_DNA"/>
</dbReference>
<evidence type="ECO:0000256" key="1">
    <source>
        <dbReference type="SAM" id="MobiDB-lite"/>
    </source>
</evidence>
<name>A0A1G1WME2_9BACT</name>
<organism evidence="2 3">
    <name type="scientific">Candidatus Woykebacteria bacterium RIFCSPHIGHO2_02_FULL_43_16b</name>
    <dbReference type="NCBI Taxonomy" id="1802601"/>
    <lineage>
        <taxon>Bacteria</taxon>
        <taxon>Candidatus Woykeibacteriota</taxon>
    </lineage>
</organism>
<dbReference type="InterPro" id="IPR021377">
    <property type="entry name" value="DUF3006"/>
</dbReference>
<evidence type="ECO:0000313" key="2">
    <source>
        <dbReference type="EMBL" id="OGY28908.1"/>
    </source>
</evidence>
<dbReference type="Pfam" id="PF11213">
    <property type="entry name" value="DUF3006"/>
    <property type="match status" value="1"/>
</dbReference>
<dbReference type="AlphaFoldDB" id="A0A1G1WME2"/>
<dbReference type="Proteomes" id="UP000177821">
    <property type="component" value="Unassembled WGS sequence"/>
</dbReference>